<organism evidence="1">
    <name type="scientific">marine metagenome</name>
    <dbReference type="NCBI Taxonomy" id="408172"/>
    <lineage>
        <taxon>unclassified sequences</taxon>
        <taxon>metagenomes</taxon>
        <taxon>ecological metagenomes</taxon>
    </lineage>
</organism>
<proteinExistence type="predicted"/>
<gene>
    <name evidence="1" type="ORF">METZ01_LOCUS290844</name>
</gene>
<sequence>MSVLDHFLQQDNDVTRMLLFDKGPLYFCQLLQRVNSSQHRSDLARFWISIKRDVV</sequence>
<name>A0A382LMY2_9ZZZZ</name>
<protein>
    <submittedName>
        <fullName evidence="1">Uncharacterized protein</fullName>
    </submittedName>
</protein>
<dbReference type="AlphaFoldDB" id="A0A382LMY2"/>
<reference evidence="1" key="1">
    <citation type="submission" date="2018-05" db="EMBL/GenBank/DDBJ databases">
        <authorList>
            <person name="Lanie J.A."/>
            <person name="Ng W.-L."/>
            <person name="Kazmierczak K.M."/>
            <person name="Andrzejewski T.M."/>
            <person name="Davidsen T.M."/>
            <person name="Wayne K.J."/>
            <person name="Tettelin H."/>
            <person name="Glass J.I."/>
            <person name="Rusch D."/>
            <person name="Podicherti R."/>
            <person name="Tsui H.-C.T."/>
            <person name="Winkler M.E."/>
        </authorList>
    </citation>
    <scope>NUCLEOTIDE SEQUENCE</scope>
</reference>
<evidence type="ECO:0000313" key="1">
    <source>
        <dbReference type="EMBL" id="SVC37990.1"/>
    </source>
</evidence>
<accession>A0A382LMY2</accession>
<dbReference type="EMBL" id="UINC01088073">
    <property type="protein sequence ID" value="SVC37990.1"/>
    <property type="molecule type" value="Genomic_DNA"/>
</dbReference>